<reference evidence="2 3" key="1">
    <citation type="submission" date="2018-11" db="EMBL/GenBank/DDBJ databases">
        <title>Genomic Encyclopedia of Type Strains, Phase IV (KMG-IV): sequencing the most valuable type-strain genomes for metagenomic binning, comparative biology and taxonomic classification.</title>
        <authorList>
            <person name="Goeker M."/>
        </authorList>
    </citation>
    <scope>NUCLEOTIDE SEQUENCE [LARGE SCALE GENOMIC DNA]</scope>
    <source>
        <strain evidence="2 3">DSM 15985</strain>
    </source>
</reference>
<keyword evidence="1" id="KW-0812">Transmembrane</keyword>
<protein>
    <recommendedName>
        <fullName evidence="4">SHOCT domain-containing protein</fullName>
    </recommendedName>
</protein>
<evidence type="ECO:0000313" key="3">
    <source>
        <dbReference type="Proteomes" id="UP000271868"/>
    </source>
</evidence>
<evidence type="ECO:0000256" key="1">
    <source>
        <dbReference type="SAM" id="Phobius"/>
    </source>
</evidence>
<proteinExistence type="predicted"/>
<evidence type="ECO:0008006" key="4">
    <source>
        <dbReference type="Google" id="ProtNLM"/>
    </source>
</evidence>
<dbReference type="EMBL" id="RJVL01000008">
    <property type="protein sequence ID" value="ROR39666.1"/>
    <property type="molecule type" value="Genomic_DNA"/>
</dbReference>
<keyword evidence="3" id="KW-1185">Reference proteome</keyword>
<dbReference type="AlphaFoldDB" id="A0AAX1WQG8"/>
<accession>A0AAX1WQG8</accession>
<feature type="transmembrane region" description="Helical" evidence="1">
    <location>
        <begin position="17"/>
        <end position="37"/>
    </location>
</feature>
<dbReference type="RefSeq" id="WP_148061021.1">
    <property type="nucleotide sequence ID" value="NZ_RJVL01000008.1"/>
</dbReference>
<comment type="caution">
    <text evidence="2">The sequence shown here is derived from an EMBL/GenBank/DDBJ whole genome shotgun (WGS) entry which is preliminary data.</text>
</comment>
<keyword evidence="1" id="KW-1133">Transmembrane helix</keyword>
<gene>
    <name evidence="2" type="ORF">EDC60_3161</name>
</gene>
<name>A0AAX1WQG8_9BURK</name>
<keyword evidence="1" id="KW-0472">Membrane</keyword>
<organism evidence="2 3">
    <name type="scientific">Diaphorobacter nitroreducens</name>
    <dbReference type="NCBI Taxonomy" id="164759"/>
    <lineage>
        <taxon>Bacteria</taxon>
        <taxon>Pseudomonadati</taxon>
        <taxon>Pseudomonadota</taxon>
        <taxon>Betaproteobacteria</taxon>
        <taxon>Burkholderiales</taxon>
        <taxon>Comamonadaceae</taxon>
        <taxon>Diaphorobacter</taxon>
    </lineage>
</organism>
<sequence length="83" mass="9182">MNHVDYLKRLGLQGGRLVWRVLMILGPVMGAALWQVVRAGASAYAEQEERNPIISSRLEAVDALNEGKIGAAEMAYYEEVYGD</sequence>
<evidence type="ECO:0000313" key="2">
    <source>
        <dbReference type="EMBL" id="ROR39666.1"/>
    </source>
</evidence>
<dbReference type="Proteomes" id="UP000271868">
    <property type="component" value="Unassembled WGS sequence"/>
</dbReference>